<gene>
    <name evidence="2" type="ORF">BaRGS_00012509</name>
</gene>
<dbReference type="Proteomes" id="UP001519460">
    <property type="component" value="Unassembled WGS sequence"/>
</dbReference>
<name>A0ABD0LB42_9CAEN</name>
<organism evidence="2 3">
    <name type="scientific">Batillaria attramentaria</name>
    <dbReference type="NCBI Taxonomy" id="370345"/>
    <lineage>
        <taxon>Eukaryota</taxon>
        <taxon>Metazoa</taxon>
        <taxon>Spiralia</taxon>
        <taxon>Lophotrochozoa</taxon>
        <taxon>Mollusca</taxon>
        <taxon>Gastropoda</taxon>
        <taxon>Caenogastropoda</taxon>
        <taxon>Sorbeoconcha</taxon>
        <taxon>Cerithioidea</taxon>
        <taxon>Batillariidae</taxon>
        <taxon>Batillaria</taxon>
    </lineage>
</organism>
<feature type="non-terminal residue" evidence="2">
    <location>
        <position position="113"/>
    </location>
</feature>
<accession>A0ABD0LB42</accession>
<protein>
    <submittedName>
        <fullName evidence="2">Uncharacterized protein</fullName>
    </submittedName>
</protein>
<reference evidence="2 3" key="1">
    <citation type="journal article" date="2023" name="Sci. Data">
        <title>Genome assembly of the Korean intertidal mud-creeper Batillaria attramentaria.</title>
        <authorList>
            <person name="Patra A.K."/>
            <person name="Ho P.T."/>
            <person name="Jun S."/>
            <person name="Lee S.J."/>
            <person name="Kim Y."/>
            <person name="Won Y.J."/>
        </authorList>
    </citation>
    <scope>NUCLEOTIDE SEQUENCE [LARGE SCALE GENOMIC DNA]</scope>
    <source>
        <strain evidence="2">Wonlab-2016</strain>
    </source>
</reference>
<dbReference type="AlphaFoldDB" id="A0ABD0LB42"/>
<comment type="caution">
    <text evidence="2">The sequence shown here is derived from an EMBL/GenBank/DDBJ whole genome shotgun (WGS) entry which is preliminary data.</text>
</comment>
<evidence type="ECO:0000313" key="2">
    <source>
        <dbReference type="EMBL" id="KAK7496344.1"/>
    </source>
</evidence>
<dbReference type="EMBL" id="JACVVK020000068">
    <property type="protein sequence ID" value="KAK7496344.1"/>
    <property type="molecule type" value="Genomic_DNA"/>
</dbReference>
<evidence type="ECO:0000256" key="1">
    <source>
        <dbReference type="SAM" id="MobiDB-lite"/>
    </source>
</evidence>
<proteinExistence type="predicted"/>
<evidence type="ECO:0000313" key="3">
    <source>
        <dbReference type="Proteomes" id="UP001519460"/>
    </source>
</evidence>
<feature type="region of interest" description="Disordered" evidence="1">
    <location>
        <begin position="37"/>
        <end position="69"/>
    </location>
</feature>
<keyword evidence="3" id="KW-1185">Reference proteome</keyword>
<sequence>RPYCPQASSVRAKEATRHWRANCTCTQLVSACTTSAHADPMPELVDRPLTESSAGLPAQPPGRSSCRVSHPPLPRLWSASRGPPPISGQLYCFTLNPLPLPGVMKNLMTADIF</sequence>
<feature type="non-terminal residue" evidence="2">
    <location>
        <position position="1"/>
    </location>
</feature>